<evidence type="ECO:0000313" key="3">
    <source>
        <dbReference type="Proteomes" id="UP000006695"/>
    </source>
</evidence>
<keyword evidence="1" id="KW-0812">Transmembrane</keyword>
<evidence type="ECO:0000313" key="2">
    <source>
        <dbReference type="EMBL" id="ABQ26236.1"/>
    </source>
</evidence>
<dbReference type="KEGG" id="gur:Gura_2046"/>
<feature type="transmembrane region" description="Helical" evidence="1">
    <location>
        <begin position="20"/>
        <end position="38"/>
    </location>
</feature>
<dbReference type="EMBL" id="CP000698">
    <property type="protein sequence ID" value="ABQ26236.1"/>
    <property type="molecule type" value="Genomic_DNA"/>
</dbReference>
<keyword evidence="3" id="KW-1185">Reference proteome</keyword>
<reference evidence="2 3" key="1">
    <citation type="submission" date="2007-05" db="EMBL/GenBank/DDBJ databases">
        <title>Complete sequence of Geobacter uraniireducens Rf4.</title>
        <authorList>
            <consortium name="US DOE Joint Genome Institute"/>
            <person name="Copeland A."/>
            <person name="Lucas S."/>
            <person name="Lapidus A."/>
            <person name="Barry K."/>
            <person name="Detter J.C."/>
            <person name="Glavina del Rio T."/>
            <person name="Hammon N."/>
            <person name="Israni S."/>
            <person name="Dalin E."/>
            <person name="Tice H."/>
            <person name="Pitluck S."/>
            <person name="Chertkov O."/>
            <person name="Brettin T."/>
            <person name="Bruce D."/>
            <person name="Han C."/>
            <person name="Schmutz J."/>
            <person name="Larimer F."/>
            <person name="Land M."/>
            <person name="Hauser L."/>
            <person name="Kyrpides N."/>
            <person name="Mikhailova N."/>
            <person name="Shelobolina E."/>
            <person name="Aklujkar M."/>
            <person name="Lovley D."/>
            <person name="Richardson P."/>
        </authorList>
    </citation>
    <scope>NUCLEOTIDE SEQUENCE [LARGE SCALE GENOMIC DNA]</scope>
    <source>
        <strain evidence="2 3">Rf4</strain>
    </source>
</reference>
<protein>
    <recommendedName>
        <fullName evidence="4">DUF3311 domain-containing protein</fullName>
    </recommendedName>
</protein>
<keyword evidence="1" id="KW-0472">Membrane</keyword>
<sequence>MWPILKTLLFKRLRLKESWVIFFILGIIMMNYPFVTIFNKPIVVFHIPFLYLYFQIGWLVSIFVIFLFTKAIDMSEREKDEKGERH</sequence>
<evidence type="ECO:0000256" key="1">
    <source>
        <dbReference type="SAM" id="Phobius"/>
    </source>
</evidence>
<proteinExistence type="predicted"/>
<dbReference type="OrthoDB" id="5402297at2"/>
<dbReference type="AlphaFoldDB" id="A5G368"/>
<dbReference type="Proteomes" id="UP000006695">
    <property type="component" value="Chromosome"/>
</dbReference>
<keyword evidence="1" id="KW-1133">Transmembrane helix</keyword>
<name>A5G368_GEOUR</name>
<dbReference type="RefSeq" id="WP_011938939.1">
    <property type="nucleotide sequence ID" value="NC_009483.1"/>
</dbReference>
<organism evidence="2 3">
    <name type="scientific">Geotalea uraniireducens (strain Rf4)</name>
    <name type="common">Geobacter uraniireducens</name>
    <dbReference type="NCBI Taxonomy" id="351605"/>
    <lineage>
        <taxon>Bacteria</taxon>
        <taxon>Pseudomonadati</taxon>
        <taxon>Thermodesulfobacteriota</taxon>
        <taxon>Desulfuromonadia</taxon>
        <taxon>Geobacterales</taxon>
        <taxon>Geobacteraceae</taxon>
        <taxon>Geotalea</taxon>
    </lineage>
</organism>
<dbReference type="STRING" id="351605.Gura_2046"/>
<feature type="transmembrane region" description="Helical" evidence="1">
    <location>
        <begin position="50"/>
        <end position="69"/>
    </location>
</feature>
<accession>A5G368</accession>
<gene>
    <name evidence="2" type="ordered locus">Gura_2046</name>
</gene>
<evidence type="ECO:0008006" key="4">
    <source>
        <dbReference type="Google" id="ProtNLM"/>
    </source>
</evidence>
<dbReference type="HOGENOM" id="CLU_191399_0_0_7"/>